<keyword evidence="1" id="KW-0732">Signal</keyword>
<accession>A0AA51NE53</accession>
<sequence>MIFRTVIALAFLFSFTPSLAQDDPDLGAWYMYFGGVEFENSQFGIHAESQYRNHNIIGDLEQLLLRTGMRYHLKDGSATFTLGYGHITSESVGEPNNTFYESRIYQEALLKQNVSIAALNHRFRYEQRFVDNLDFQTRLRYALFINIPLSDKKFSPGAFYIPIYNEVFINGEKTEDIEYFDRNRLYGGLGYVWKENLRVQVGIMEQTLNSNYSKTQLQFSLHHNFQVN</sequence>
<dbReference type="InterPro" id="IPR019619">
    <property type="entry name" value="DUF2490"/>
</dbReference>
<feature type="signal peptide" evidence="1">
    <location>
        <begin position="1"/>
        <end position="20"/>
    </location>
</feature>
<dbReference type="KEGG" id="msaa:QYS49_33335"/>
<proteinExistence type="predicted"/>
<evidence type="ECO:0000256" key="1">
    <source>
        <dbReference type="SAM" id="SignalP"/>
    </source>
</evidence>
<dbReference type="EMBL" id="CP129971">
    <property type="protein sequence ID" value="WMN12356.1"/>
    <property type="molecule type" value="Genomic_DNA"/>
</dbReference>
<evidence type="ECO:0000313" key="2">
    <source>
        <dbReference type="EMBL" id="WMN12356.1"/>
    </source>
</evidence>
<evidence type="ECO:0000313" key="3">
    <source>
        <dbReference type="Proteomes" id="UP001230496"/>
    </source>
</evidence>
<gene>
    <name evidence="2" type="ORF">QYS49_33335</name>
</gene>
<reference evidence="2 3" key="1">
    <citation type="submission" date="2023-08" db="EMBL/GenBank/DDBJ databases">
        <title>Comparative genomics and taxonomic characterization of three novel marine species of genus Marivirga.</title>
        <authorList>
            <person name="Muhammad N."/>
            <person name="Kim S.-G."/>
        </authorList>
    </citation>
    <scope>NUCLEOTIDE SEQUENCE [LARGE SCALE GENOMIC DNA]</scope>
    <source>
        <strain evidence="2 3">BDSF4-3</strain>
    </source>
</reference>
<feature type="chain" id="PRO_5041317553" evidence="1">
    <location>
        <begin position="21"/>
        <end position="228"/>
    </location>
</feature>
<dbReference type="AlphaFoldDB" id="A0AA51NE53"/>
<keyword evidence="3" id="KW-1185">Reference proteome</keyword>
<protein>
    <submittedName>
        <fullName evidence="2">DUF2490 domain-containing protein</fullName>
    </submittedName>
</protein>
<dbReference type="Pfam" id="PF10677">
    <property type="entry name" value="DUF2490"/>
    <property type="match status" value="1"/>
</dbReference>
<name>A0AA51NE53_9BACT</name>
<dbReference type="RefSeq" id="WP_308350342.1">
    <property type="nucleotide sequence ID" value="NZ_CP129971.1"/>
</dbReference>
<dbReference type="Proteomes" id="UP001230496">
    <property type="component" value="Chromosome"/>
</dbReference>
<organism evidence="2 3">
    <name type="scientific">Marivirga salinarum</name>
    <dbReference type="NCBI Taxonomy" id="3059078"/>
    <lineage>
        <taxon>Bacteria</taxon>
        <taxon>Pseudomonadati</taxon>
        <taxon>Bacteroidota</taxon>
        <taxon>Cytophagia</taxon>
        <taxon>Cytophagales</taxon>
        <taxon>Marivirgaceae</taxon>
        <taxon>Marivirga</taxon>
    </lineage>
</organism>